<evidence type="ECO:0000259" key="9">
    <source>
        <dbReference type="Pfam" id="PF02223"/>
    </source>
</evidence>
<dbReference type="GO" id="GO:0004798">
    <property type="term" value="F:dTMP kinase activity"/>
    <property type="evidence" value="ECO:0007669"/>
    <property type="project" value="UniProtKB-EC"/>
</dbReference>
<dbReference type="InterPro" id="IPR039430">
    <property type="entry name" value="Thymidylate_kin-like_dom"/>
</dbReference>
<evidence type="ECO:0000256" key="7">
    <source>
        <dbReference type="ARBA" id="ARBA00022777"/>
    </source>
</evidence>
<evidence type="ECO:0000313" key="10">
    <source>
        <dbReference type="EMBL" id="QNE89073.1"/>
    </source>
</evidence>
<evidence type="ECO:0000256" key="4">
    <source>
        <dbReference type="ARBA" id="ARBA00022679"/>
    </source>
</evidence>
<dbReference type="EMBL" id="CP059404">
    <property type="protein sequence ID" value="QNE89073.1"/>
    <property type="molecule type" value="Genomic_DNA"/>
</dbReference>
<dbReference type="GO" id="GO:0006233">
    <property type="term" value="P:dTDP biosynthetic process"/>
    <property type="evidence" value="ECO:0007669"/>
    <property type="project" value="InterPro"/>
</dbReference>
<dbReference type="GO" id="GO:0005524">
    <property type="term" value="F:ATP binding"/>
    <property type="evidence" value="ECO:0007669"/>
    <property type="project" value="UniProtKB-KW"/>
</dbReference>
<dbReference type="PANTHER" id="PTHR10344">
    <property type="entry name" value="THYMIDYLATE KINASE"/>
    <property type="match status" value="1"/>
</dbReference>
<proteinExistence type="inferred from homology"/>
<name>A0A7G7CNA7_9CORY</name>
<keyword evidence="11" id="KW-1185">Reference proteome</keyword>
<dbReference type="NCBIfam" id="NF005923">
    <property type="entry name" value="PRK07933.1"/>
    <property type="match status" value="1"/>
</dbReference>
<dbReference type="AlphaFoldDB" id="A0A7G7CNA7"/>
<reference evidence="10 11" key="1">
    <citation type="submission" date="2020-07" db="EMBL/GenBank/DDBJ databases">
        <title>Complete genome and description of Corynebacterium incognita strain Marseille-Q3630 sp. nov.</title>
        <authorList>
            <person name="Boxberger M."/>
        </authorList>
    </citation>
    <scope>NUCLEOTIDE SEQUENCE [LARGE SCALE GENOMIC DNA]</scope>
    <source>
        <strain evidence="10 11">Marseille-Q3630</strain>
    </source>
</reference>
<dbReference type="RefSeq" id="WP_185175459.1">
    <property type="nucleotide sequence ID" value="NZ_CP059404.1"/>
</dbReference>
<dbReference type="EC" id="2.7.4.9" evidence="2"/>
<sequence>MIVTVEGIDGAGKNTLVTELVRRLQEAGESVGTLAFPRYAESVHAKLAQRALYGHMGDLPDSVYGMATLFALDRSGAAEHLRDLSKQGVVIVDRYVASNAAYSAARLGGFPGEAAEDVVRWVYELEFETLELPRPDLSVYLSTPPEVAQERAEKRADADASRARDAYEKDGGLQVRTAAAYEELARRSWAGRWLVSRDTDMIYSAITAR</sequence>
<feature type="domain" description="Thymidylate kinase-like" evidence="9">
    <location>
        <begin position="5"/>
        <end position="165"/>
    </location>
</feature>
<dbReference type="InterPro" id="IPR027417">
    <property type="entry name" value="P-loop_NTPase"/>
</dbReference>
<keyword evidence="8" id="KW-0067">ATP-binding</keyword>
<organism evidence="10 11">
    <name type="scientific">Corynebacterium incognita</name>
    <dbReference type="NCBI Taxonomy" id="2754725"/>
    <lineage>
        <taxon>Bacteria</taxon>
        <taxon>Bacillati</taxon>
        <taxon>Actinomycetota</taxon>
        <taxon>Actinomycetes</taxon>
        <taxon>Mycobacteriales</taxon>
        <taxon>Corynebacteriaceae</taxon>
        <taxon>Corynebacterium</taxon>
    </lineage>
</organism>
<evidence type="ECO:0000256" key="1">
    <source>
        <dbReference type="ARBA" id="ARBA00009776"/>
    </source>
</evidence>
<dbReference type="PANTHER" id="PTHR10344:SF4">
    <property type="entry name" value="UMP-CMP KINASE 2, MITOCHONDRIAL"/>
    <property type="match status" value="1"/>
</dbReference>
<evidence type="ECO:0000256" key="6">
    <source>
        <dbReference type="ARBA" id="ARBA00022741"/>
    </source>
</evidence>
<dbReference type="GO" id="GO:0005829">
    <property type="term" value="C:cytosol"/>
    <property type="evidence" value="ECO:0007669"/>
    <property type="project" value="TreeGrafter"/>
</dbReference>
<keyword evidence="7 10" id="KW-0418">Kinase</keyword>
<dbReference type="Gene3D" id="3.40.50.300">
    <property type="entry name" value="P-loop containing nucleotide triphosphate hydrolases"/>
    <property type="match status" value="1"/>
</dbReference>
<keyword evidence="5" id="KW-0545">Nucleotide biosynthesis</keyword>
<evidence type="ECO:0000313" key="11">
    <source>
        <dbReference type="Proteomes" id="UP000515743"/>
    </source>
</evidence>
<evidence type="ECO:0000256" key="5">
    <source>
        <dbReference type="ARBA" id="ARBA00022727"/>
    </source>
</evidence>
<protein>
    <recommendedName>
        <fullName evidence="3">Thymidylate kinase</fullName>
        <ecNumber evidence="2">2.7.4.9</ecNumber>
    </recommendedName>
</protein>
<dbReference type="Proteomes" id="UP000515743">
    <property type="component" value="Chromosome"/>
</dbReference>
<accession>A0A7G7CNA7</accession>
<dbReference type="PROSITE" id="PS01331">
    <property type="entry name" value="THYMIDYLATE_KINASE"/>
    <property type="match status" value="1"/>
</dbReference>
<dbReference type="GO" id="GO:0006227">
    <property type="term" value="P:dUDP biosynthetic process"/>
    <property type="evidence" value="ECO:0007669"/>
    <property type="project" value="TreeGrafter"/>
</dbReference>
<dbReference type="InterPro" id="IPR018095">
    <property type="entry name" value="Thymidylate_kin_CS"/>
</dbReference>
<dbReference type="CDD" id="cd01672">
    <property type="entry name" value="TMPK"/>
    <property type="match status" value="1"/>
</dbReference>
<dbReference type="KEGG" id="cik:H0194_08300"/>
<gene>
    <name evidence="10" type="ORF">H0194_08300</name>
</gene>
<evidence type="ECO:0000256" key="2">
    <source>
        <dbReference type="ARBA" id="ARBA00012980"/>
    </source>
</evidence>
<comment type="similarity">
    <text evidence="1">Belongs to the thymidylate kinase family.</text>
</comment>
<dbReference type="SUPFAM" id="SSF52540">
    <property type="entry name" value="P-loop containing nucleoside triphosphate hydrolases"/>
    <property type="match status" value="1"/>
</dbReference>
<evidence type="ECO:0000256" key="8">
    <source>
        <dbReference type="ARBA" id="ARBA00022840"/>
    </source>
</evidence>
<evidence type="ECO:0000256" key="3">
    <source>
        <dbReference type="ARBA" id="ARBA00017144"/>
    </source>
</evidence>
<dbReference type="GO" id="GO:0006235">
    <property type="term" value="P:dTTP biosynthetic process"/>
    <property type="evidence" value="ECO:0007669"/>
    <property type="project" value="TreeGrafter"/>
</dbReference>
<keyword evidence="4 10" id="KW-0808">Transferase</keyword>
<dbReference type="Pfam" id="PF02223">
    <property type="entry name" value="Thymidylate_kin"/>
    <property type="match status" value="1"/>
</dbReference>
<keyword evidence="6" id="KW-0547">Nucleotide-binding</keyword>